<protein>
    <submittedName>
        <fullName evidence="6">LysR family glycine cleavage system transcriptional activator</fullName>
    </submittedName>
</protein>
<dbReference type="InterPro" id="IPR058163">
    <property type="entry name" value="LysR-type_TF_proteobact-type"/>
</dbReference>
<evidence type="ECO:0000256" key="1">
    <source>
        <dbReference type="ARBA" id="ARBA00009437"/>
    </source>
</evidence>
<accession>A0ABX0V3J5</accession>
<feature type="domain" description="HTH lysR-type" evidence="5">
    <location>
        <begin position="43"/>
        <end position="100"/>
    </location>
</feature>
<reference evidence="6 7" key="1">
    <citation type="submission" date="2020-03" db="EMBL/GenBank/DDBJ databases">
        <title>Genomic Encyclopedia of Type Strains, Phase IV (KMG-IV): sequencing the most valuable type-strain genomes for metagenomic binning, comparative biology and taxonomic classification.</title>
        <authorList>
            <person name="Goeker M."/>
        </authorList>
    </citation>
    <scope>NUCLEOTIDE SEQUENCE [LARGE SCALE GENOMIC DNA]</scope>
    <source>
        <strain evidence="6 7">DSM 103870</strain>
    </source>
</reference>
<dbReference type="SUPFAM" id="SSF53850">
    <property type="entry name" value="Periplasmic binding protein-like II"/>
    <property type="match status" value="1"/>
</dbReference>
<dbReference type="InterPro" id="IPR036388">
    <property type="entry name" value="WH-like_DNA-bd_sf"/>
</dbReference>
<dbReference type="Gene3D" id="1.10.10.10">
    <property type="entry name" value="Winged helix-like DNA-binding domain superfamily/Winged helix DNA-binding domain"/>
    <property type="match status" value="1"/>
</dbReference>
<dbReference type="Pfam" id="PF00126">
    <property type="entry name" value="HTH_1"/>
    <property type="match status" value="1"/>
</dbReference>
<organism evidence="6 7">
    <name type="scientific">Pseudochelatococcus lubricantis</name>
    <dbReference type="NCBI Taxonomy" id="1538102"/>
    <lineage>
        <taxon>Bacteria</taxon>
        <taxon>Pseudomonadati</taxon>
        <taxon>Pseudomonadota</taxon>
        <taxon>Alphaproteobacteria</taxon>
        <taxon>Hyphomicrobiales</taxon>
        <taxon>Chelatococcaceae</taxon>
        <taxon>Pseudochelatococcus</taxon>
    </lineage>
</organism>
<evidence type="ECO:0000256" key="2">
    <source>
        <dbReference type="ARBA" id="ARBA00023015"/>
    </source>
</evidence>
<dbReference type="Pfam" id="PF03466">
    <property type="entry name" value="LysR_substrate"/>
    <property type="match status" value="1"/>
</dbReference>
<dbReference type="CDD" id="cd08432">
    <property type="entry name" value="PBP2_GcdR_TrpI_HvrB_AmpR_like"/>
    <property type="match status" value="1"/>
</dbReference>
<keyword evidence="7" id="KW-1185">Reference proteome</keyword>
<comment type="similarity">
    <text evidence="1">Belongs to the LysR transcriptional regulatory family.</text>
</comment>
<evidence type="ECO:0000256" key="4">
    <source>
        <dbReference type="ARBA" id="ARBA00023163"/>
    </source>
</evidence>
<gene>
    <name evidence="6" type="ORF">FHS82_003013</name>
</gene>
<evidence type="ECO:0000313" key="7">
    <source>
        <dbReference type="Proteomes" id="UP001429580"/>
    </source>
</evidence>
<dbReference type="PANTHER" id="PTHR30537:SF26">
    <property type="entry name" value="GLYCINE CLEAVAGE SYSTEM TRANSCRIPTIONAL ACTIVATOR"/>
    <property type="match status" value="1"/>
</dbReference>
<keyword evidence="2" id="KW-0805">Transcription regulation</keyword>
<dbReference type="PROSITE" id="PS50931">
    <property type="entry name" value="HTH_LYSR"/>
    <property type="match status" value="1"/>
</dbReference>
<dbReference type="InterPro" id="IPR005119">
    <property type="entry name" value="LysR_subst-bd"/>
</dbReference>
<sequence>MGSFRYWHRPDWRIQMAISHIAAFTKNHSGPSRLRPPSLSKLPPLTALRTFVVVARELSFKNASDKLYVTPAAVGMQIRALEDHLGAQLFVRDGNRLQITEIGEALYPYLEEAFHLISDGVEHVTRIAVEGPLRVSVTPSFAYKWLVPRLAGLRSKHPDLEIQLDSSLTLGSFSDDNIDCAIRFSSGICRNLASELILSESIVPVCSPSLHAKIHNLSIGEIVRTVPLIHDDSSENEDGSVSWGVWLGRHGVGILPGDSGPHFNLSALAIDAAVAGMGIALAKSRLAQADLDAGRLVVPFGETAGVNFSYYFVTTKQKSQIRRVQTFRKWLKSEALHHSPAY</sequence>
<proteinExistence type="inferred from homology"/>
<dbReference type="RefSeq" id="WP_166954265.1">
    <property type="nucleotide sequence ID" value="NZ_JAASQI010000007.1"/>
</dbReference>
<name>A0ABX0V3J5_9HYPH</name>
<dbReference type="Gene3D" id="3.40.190.10">
    <property type="entry name" value="Periplasmic binding protein-like II"/>
    <property type="match status" value="2"/>
</dbReference>
<evidence type="ECO:0000256" key="3">
    <source>
        <dbReference type="ARBA" id="ARBA00023125"/>
    </source>
</evidence>
<dbReference type="PANTHER" id="PTHR30537">
    <property type="entry name" value="HTH-TYPE TRANSCRIPTIONAL REGULATOR"/>
    <property type="match status" value="1"/>
</dbReference>
<comment type="caution">
    <text evidence="6">The sequence shown here is derived from an EMBL/GenBank/DDBJ whole genome shotgun (WGS) entry which is preliminary data.</text>
</comment>
<keyword evidence="4" id="KW-0804">Transcription</keyword>
<dbReference type="SUPFAM" id="SSF46785">
    <property type="entry name" value="Winged helix' DNA-binding domain"/>
    <property type="match status" value="1"/>
</dbReference>
<evidence type="ECO:0000313" key="6">
    <source>
        <dbReference type="EMBL" id="NIJ59158.1"/>
    </source>
</evidence>
<dbReference type="Proteomes" id="UP001429580">
    <property type="component" value="Unassembled WGS sequence"/>
</dbReference>
<dbReference type="InterPro" id="IPR036390">
    <property type="entry name" value="WH_DNA-bd_sf"/>
</dbReference>
<evidence type="ECO:0000259" key="5">
    <source>
        <dbReference type="PROSITE" id="PS50931"/>
    </source>
</evidence>
<dbReference type="EMBL" id="JAASQI010000007">
    <property type="protein sequence ID" value="NIJ59158.1"/>
    <property type="molecule type" value="Genomic_DNA"/>
</dbReference>
<keyword evidence="3" id="KW-0238">DNA-binding</keyword>
<dbReference type="InterPro" id="IPR000847">
    <property type="entry name" value="LysR_HTH_N"/>
</dbReference>